<accession>R0M8Y3</accession>
<dbReference type="OMA" id="IHYDVEV"/>
<proteinExistence type="predicted"/>
<evidence type="ECO:0000313" key="3">
    <source>
        <dbReference type="EMBL" id="EOB14394.1"/>
    </source>
</evidence>
<dbReference type="EMBL" id="KB908936">
    <property type="protein sequence ID" value="EOB14394.1"/>
    <property type="molecule type" value="Genomic_DNA"/>
</dbReference>
<organism evidence="3 4">
    <name type="scientific">Nosema bombycis (strain CQ1 / CVCC 102059)</name>
    <name type="common">Microsporidian parasite</name>
    <name type="synonym">Pebrine of silkworm</name>
    <dbReference type="NCBI Taxonomy" id="578461"/>
    <lineage>
        <taxon>Eukaryota</taxon>
        <taxon>Fungi</taxon>
        <taxon>Fungi incertae sedis</taxon>
        <taxon>Microsporidia</taxon>
        <taxon>Nosematidae</taxon>
        <taxon>Nosema</taxon>
    </lineage>
</organism>
<keyword evidence="2" id="KW-1133">Transmembrane helix</keyword>
<gene>
    <name evidence="3" type="ORF">NBO_28g0033</name>
</gene>
<reference evidence="3 4" key="1">
    <citation type="journal article" date="2013" name="BMC Genomics">
        <title>Comparative genomics of parasitic silkworm microsporidia reveal an association between genome expansion and host adaptation.</title>
        <authorList>
            <person name="Pan G."/>
            <person name="Xu J."/>
            <person name="Li T."/>
            <person name="Xia Q."/>
            <person name="Liu S.L."/>
            <person name="Zhang G."/>
            <person name="Li S."/>
            <person name="Li C."/>
            <person name="Liu H."/>
            <person name="Yang L."/>
            <person name="Liu T."/>
            <person name="Zhang X."/>
            <person name="Wu Z."/>
            <person name="Fan W."/>
            <person name="Dang X."/>
            <person name="Xiang H."/>
            <person name="Tao M."/>
            <person name="Li Y."/>
            <person name="Hu J."/>
            <person name="Li Z."/>
            <person name="Lin L."/>
            <person name="Luo J."/>
            <person name="Geng L."/>
            <person name="Wang L."/>
            <person name="Long M."/>
            <person name="Wan Y."/>
            <person name="He N."/>
            <person name="Zhang Z."/>
            <person name="Lu C."/>
            <person name="Keeling P.J."/>
            <person name="Wang J."/>
            <person name="Xiang Z."/>
            <person name="Zhou Z."/>
        </authorList>
    </citation>
    <scope>NUCLEOTIDE SEQUENCE [LARGE SCALE GENOMIC DNA]</scope>
    <source>
        <strain evidence="4">CQ1 / CVCC 102059</strain>
    </source>
</reference>
<dbReference type="Proteomes" id="UP000016927">
    <property type="component" value="Unassembled WGS sequence"/>
</dbReference>
<keyword evidence="4" id="KW-1185">Reference proteome</keyword>
<dbReference type="VEuPathDB" id="MicrosporidiaDB:NBO_28g0033"/>
<keyword evidence="2" id="KW-0472">Membrane</keyword>
<name>R0M8Y3_NOSB1</name>
<evidence type="ECO:0000313" key="4">
    <source>
        <dbReference type="Proteomes" id="UP000016927"/>
    </source>
</evidence>
<evidence type="ECO:0000256" key="1">
    <source>
        <dbReference type="SAM" id="MobiDB-lite"/>
    </source>
</evidence>
<sequence>MLFFFGFVLSYPIELLSVNNRQAVLLINVNEPYILSLISNSNIEDKEKWKVNFSYKKSTYYQDSPFFVDLPKNMNHKKYYAYRLQTKDNYHFTKAFFYDENEQKFTTTLDKDRGSNRNLNKKKSKSKEDQTGDDILDIDHHDDLYITIGVIIGVILLILIIISFSACAL</sequence>
<evidence type="ECO:0000256" key="2">
    <source>
        <dbReference type="SAM" id="Phobius"/>
    </source>
</evidence>
<dbReference type="AlphaFoldDB" id="R0M8Y3"/>
<protein>
    <submittedName>
        <fullName evidence="3">Uncharacterized protein</fullName>
    </submittedName>
</protein>
<dbReference type="OrthoDB" id="10541408at2759"/>
<feature type="transmembrane region" description="Helical" evidence="2">
    <location>
        <begin position="144"/>
        <end position="168"/>
    </location>
</feature>
<feature type="region of interest" description="Disordered" evidence="1">
    <location>
        <begin position="110"/>
        <end position="132"/>
    </location>
</feature>
<keyword evidence="2" id="KW-0812">Transmembrane</keyword>
<dbReference type="HOGENOM" id="CLU_1578980_0_0_1"/>